<name>A0AAV4Q7P1_CAEEX</name>
<organism evidence="1 2">
    <name type="scientific">Caerostris extrusa</name>
    <name type="common">Bark spider</name>
    <name type="synonym">Caerostris bankana</name>
    <dbReference type="NCBI Taxonomy" id="172846"/>
    <lineage>
        <taxon>Eukaryota</taxon>
        <taxon>Metazoa</taxon>
        <taxon>Ecdysozoa</taxon>
        <taxon>Arthropoda</taxon>
        <taxon>Chelicerata</taxon>
        <taxon>Arachnida</taxon>
        <taxon>Araneae</taxon>
        <taxon>Araneomorphae</taxon>
        <taxon>Entelegynae</taxon>
        <taxon>Araneoidea</taxon>
        <taxon>Araneidae</taxon>
        <taxon>Caerostris</taxon>
    </lineage>
</organism>
<accession>A0AAV4Q7P1</accession>
<keyword evidence="2" id="KW-1185">Reference proteome</keyword>
<evidence type="ECO:0000313" key="2">
    <source>
        <dbReference type="Proteomes" id="UP001054945"/>
    </source>
</evidence>
<protein>
    <submittedName>
        <fullName evidence="1">Uncharacterized protein</fullName>
    </submittedName>
</protein>
<dbReference type="Proteomes" id="UP001054945">
    <property type="component" value="Unassembled WGS sequence"/>
</dbReference>
<reference evidence="1 2" key="1">
    <citation type="submission" date="2021-06" db="EMBL/GenBank/DDBJ databases">
        <title>Caerostris extrusa draft genome.</title>
        <authorList>
            <person name="Kono N."/>
            <person name="Arakawa K."/>
        </authorList>
    </citation>
    <scope>NUCLEOTIDE SEQUENCE [LARGE SCALE GENOMIC DNA]</scope>
</reference>
<comment type="caution">
    <text evidence="1">The sequence shown here is derived from an EMBL/GenBank/DDBJ whole genome shotgun (WGS) entry which is preliminary data.</text>
</comment>
<proteinExistence type="predicted"/>
<sequence>MVPFLFHCATSSEPFVSFNALESDGPPRACQKRLKSPLCEGRVDNFPHYNQVPSIRFDLRGRGMDFHLRSLRRVMRKKMTLAFHRREWGFKKKRISSALSDNKGDEWSRFVPLCDVVRAGLVDNFPDFNQGPSVQFDLGEGDGLPSSLSAKRCEKKMSLAFRRREWGFKKKRILSALSDNKGDEWSVLFHCATSSEPFVSFNAPESDEPPRACQKVCNIPLFVLLFSRQRSYCPTMM</sequence>
<gene>
    <name evidence="1" type="ORF">CEXT_33051</name>
</gene>
<dbReference type="EMBL" id="BPLR01005651">
    <property type="protein sequence ID" value="GIY04010.1"/>
    <property type="molecule type" value="Genomic_DNA"/>
</dbReference>
<dbReference type="AlphaFoldDB" id="A0AAV4Q7P1"/>
<evidence type="ECO:0000313" key="1">
    <source>
        <dbReference type="EMBL" id="GIY04010.1"/>
    </source>
</evidence>